<dbReference type="RefSeq" id="WP_377212102.1">
    <property type="nucleotide sequence ID" value="NZ_JBHTJV010000005.1"/>
</dbReference>
<dbReference type="EMBL" id="JBHTJV010000005">
    <property type="protein sequence ID" value="MFD0916240.1"/>
    <property type="molecule type" value="Genomic_DNA"/>
</dbReference>
<accession>A0ABW3FDG5</accession>
<gene>
    <name evidence="1" type="ORF">ACFQ14_07470</name>
</gene>
<name>A0ABW3FDG5_9HYPH</name>
<dbReference type="InterPro" id="IPR009531">
    <property type="entry name" value="DUF1150"/>
</dbReference>
<protein>
    <submittedName>
        <fullName evidence="1">DUF1150 family protein</fullName>
    </submittedName>
</protein>
<proteinExistence type="predicted"/>
<keyword evidence="2" id="KW-1185">Reference proteome</keyword>
<reference evidence="2" key="1">
    <citation type="journal article" date="2019" name="Int. J. Syst. Evol. Microbiol.">
        <title>The Global Catalogue of Microorganisms (GCM) 10K type strain sequencing project: providing services to taxonomists for standard genome sequencing and annotation.</title>
        <authorList>
            <consortium name="The Broad Institute Genomics Platform"/>
            <consortium name="The Broad Institute Genome Sequencing Center for Infectious Disease"/>
            <person name="Wu L."/>
            <person name="Ma J."/>
        </authorList>
    </citation>
    <scope>NUCLEOTIDE SEQUENCE [LARGE SCALE GENOMIC DNA]</scope>
    <source>
        <strain evidence="2">CCUG 60023</strain>
    </source>
</reference>
<dbReference type="Proteomes" id="UP001597101">
    <property type="component" value="Unassembled WGS sequence"/>
</dbReference>
<evidence type="ECO:0000313" key="1">
    <source>
        <dbReference type="EMBL" id="MFD0916240.1"/>
    </source>
</evidence>
<evidence type="ECO:0000313" key="2">
    <source>
        <dbReference type="Proteomes" id="UP001597101"/>
    </source>
</evidence>
<dbReference type="Pfam" id="PF06620">
    <property type="entry name" value="DUF1150"/>
    <property type="match status" value="1"/>
</dbReference>
<comment type="caution">
    <text evidence="1">The sequence shown here is derived from an EMBL/GenBank/DDBJ whole genome shotgun (WGS) entry which is preliminary data.</text>
</comment>
<organism evidence="1 2">
    <name type="scientific">Pseudahrensia aquimaris</name>
    <dbReference type="NCBI Taxonomy" id="744461"/>
    <lineage>
        <taxon>Bacteria</taxon>
        <taxon>Pseudomonadati</taxon>
        <taxon>Pseudomonadota</taxon>
        <taxon>Alphaproteobacteria</taxon>
        <taxon>Hyphomicrobiales</taxon>
        <taxon>Ahrensiaceae</taxon>
        <taxon>Pseudahrensia</taxon>
    </lineage>
</organism>
<sequence>MTDKKNDKRIRPFGSAIEFSSFGKSTLAYIRRVNTDDLPIEVTLEENLPADTNMWALFGADGKPLALADEMSMILQDAEDHDLVAMQRH</sequence>